<dbReference type="GO" id="GO:0043190">
    <property type="term" value="C:ATP-binding cassette (ABC) transporter complex"/>
    <property type="evidence" value="ECO:0007669"/>
    <property type="project" value="InterPro"/>
</dbReference>
<feature type="transmembrane region" description="Helical" evidence="9">
    <location>
        <begin position="55"/>
        <end position="76"/>
    </location>
</feature>
<feature type="transmembrane region" description="Helical" evidence="9">
    <location>
        <begin position="165"/>
        <end position="189"/>
    </location>
</feature>
<keyword evidence="7 9" id="KW-1133">Transmembrane helix</keyword>
<keyword evidence="4 9" id="KW-1003">Cell membrane</keyword>
<keyword evidence="3 9" id="KW-0813">Transport</keyword>
<evidence type="ECO:0000256" key="5">
    <source>
        <dbReference type="ARBA" id="ARBA00022519"/>
    </source>
</evidence>
<evidence type="ECO:0000256" key="7">
    <source>
        <dbReference type="ARBA" id="ARBA00022989"/>
    </source>
</evidence>
<dbReference type="Pfam" id="PF01061">
    <property type="entry name" value="ABC2_membrane"/>
    <property type="match status" value="1"/>
</dbReference>
<feature type="transmembrane region" description="Helical" evidence="9">
    <location>
        <begin position="196"/>
        <end position="215"/>
    </location>
</feature>
<dbReference type="GO" id="GO:0015920">
    <property type="term" value="P:lipopolysaccharide transport"/>
    <property type="evidence" value="ECO:0007669"/>
    <property type="project" value="TreeGrafter"/>
</dbReference>
<sequence>MQSTEENNEWDLTISADRTNLRFNFEYFWRYRDLLLLLVHRDVVAFYKQTILGPLWFVIQPICTTIIFTIVFGQIANLSTDGLPQIAFYLCGITLWNYFSECFNKTATTFRDNAPLFGKVFFPRLIVPLSVVISNLFRFAIQFVLFASVWIYYLLRNEVQPHASILYFPIVVLTMANLGLAGGLLFSAMTIRYRDLVLFLQFGVQLLLYATPVIYPASQIPSRWKLLLCWNPLTPLFEVTRHGFLGVGEYSVLSIGYAVAFSLVALGCSAIIFNRVERTFMDSI</sequence>
<evidence type="ECO:0000313" key="12">
    <source>
        <dbReference type="Proteomes" id="UP000536179"/>
    </source>
</evidence>
<evidence type="ECO:0000256" key="4">
    <source>
        <dbReference type="ARBA" id="ARBA00022475"/>
    </source>
</evidence>
<dbReference type="GO" id="GO:0140359">
    <property type="term" value="F:ABC-type transporter activity"/>
    <property type="evidence" value="ECO:0007669"/>
    <property type="project" value="InterPro"/>
</dbReference>
<dbReference type="PANTHER" id="PTHR30413">
    <property type="entry name" value="INNER MEMBRANE TRANSPORT PERMEASE"/>
    <property type="match status" value="1"/>
</dbReference>
<name>A0A7W5H3N4_9BACT</name>
<keyword evidence="8 9" id="KW-0472">Membrane</keyword>
<evidence type="ECO:0000256" key="9">
    <source>
        <dbReference type="RuleBase" id="RU361157"/>
    </source>
</evidence>
<comment type="caution">
    <text evidence="11">The sequence shown here is derived from an EMBL/GenBank/DDBJ whole genome shotgun (WGS) entry which is preliminary data.</text>
</comment>
<evidence type="ECO:0000256" key="6">
    <source>
        <dbReference type="ARBA" id="ARBA00022692"/>
    </source>
</evidence>
<dbReference type="PANTHER" id="PTHR30413:SF8">
    <property type="entry name" value="TRANSPORT PERMEASE PROTEIN"/>
    <property type="match status" value="1"/>
</dbReference>
<evidence type="ECO:0000313" key="11">
    <source>
        <dbReference type="EMBL" id="MBB3204278.1"/>
    </source>
</evidence>
<dbReference type="Proteomes" id="UP000536179">
    <property type="component" value="Unassembled WGS sequence"/>
</dbReference>
<comment type="subcellular location">
    <subcellularLocation>
        <location evidence="1">Cell inner membrane</location>
        <topology evidence="1">Multi-pass membrane protein</topology>
    </subcellularLocation>
    <subcellularLocation>
        <location evidence="9">Cell membrane</location>
        <topology evidence="9">Multi-pass membrane protein</topology>
    </subcellularLocation>
</comment>
<dbReference type="EMBL" id="JACHXU010000001">
    <property type="protein sequence ID" value="MBB3204278.1"/>
    <property type="molecule type" value="Genomic_DNA"/>
</dbReference>
<dbReference type="PROSITE" id="PS51012">
    <property type="entry name" value="ABC_TM2"/>
    <property type="match status" value="1"/>
</dbReference>
<evidence type="ECO:0000256" key="3">
    <source>
        <dbReference type="ARBA" id="ARBA00022448"/>
    </source>
</evidence>
<accession>A0A7W5H3N4</accession>
<keyword evidence="12" id="KW-1185">Reference proteome</keyword>
<evidence type="ECO:0000256" key="2">
    <source>
        <dbReference type="ARBA" id="ARBA00007783"/>
    </source>
</evidence>
<proteinExistence type="inferred from homology"/>
<gene>
    <name evidence="11" type="ORF">FHS27_000042</name>
</gene>
<keyword evidence="5" id="KW-0997">Cell inner membrane</keyword>
<feature type="transmembrane region" description="Helical" evidence="9">
    <location>
        <begin position="120"/>
        <end position="153"/>
    </location>
</feature>
<keyword evidence="6 9" id="KW-0812">Transmembrane</keyword>
<feature type="transmembrane region" description="Helical" evidence="9">
    <location>
        <begin position="250"/>
        <end position="273"/>
    </location>
</feature>
<dbReference type="InterPro" id="IPR013525">
    <property type="entry name" value="ABC2_TM"/>
</dbReference>
<dbReference type="RefSeq" id="WP_315854445.1">
    <property type="nucleotide sequence ID" value="NZ_JACHXU010000001.1"/>
</dbReference>
<dbReference type="AlphaFoldDB" id="A0A7W5H3N4"/>
<feature type="domain" description="ABC transmembrane type-2" evidence="10">
    <location>
        <begin position="52"/>
        <end position="276"/>
    </location>
</feature>
<dbReference type="InterPro" id="IPR047817">
    <property type="entry name" value="ABC2_TM_bact-type"/>
</dbReference>
<reference evidence="11 12" key="1">
    <citation type="submission" date="2020-08" db="EMBL/GenBank/DDBJ databases">
        <title>Genomic Encyclopedia of Type Strains, Phase III (KMG-III): the genomes of soil and plant-associated and newly described type strains.</title>
        <authorList>
            <person name="Whitman W."/>
        </authorList>
    </citation>
    <scope>NUCLEOTIDE SEQUENCE [LARGE SCALE GENOMIC DNA]</scope>
    <source>
        <strain evidence="11 12">CECT 8075</strain>
    </source>
</reference>
<organism evidence="11 12">
    <name type="scientific">Aporhodopirellula rubra</name>
    <dbReference type="NCBI Taxonomy" id="980271"/>
    <lineage>
        <taxon>Bacteria</taxon>
        <taxon>Pseudomonadati</taxon>
        <taxon>Planctomycetota</taxon>
        <taxon>Planctomycetia</taxon>
        <taxon>Pirellulales</taxon>
        <taxon>Pirellulaceae</taxon>
        <taxon>Aporhodopirellula</taxon>
    </lineage>
</organism>
<evidence type="ECO:0000256" key="1">
    <source>
        <dbReference type="ARBA" id="ARBA00004429"/>
    </source>
</evidence>
<evidence type="ECO:0000259" key="10">
    <source>
        <dbReference type="PROSITE" id="PS51012"/>
    </source>
</evidence>
<comment type="similarity">
    <text evidence="2 9">Belongs to the ABC-2 integral membrane protein family.</text>
</comment>
<evidence type="ECO:0000256" key="8">
    <source>
        <dbReference type="ARBA" id="ARBA00023136"/>
    </source>
</evidence>
<dbReference type="PRINTS" id="PR00164">
    <property type="entry name" value="ABC2TRNSPORT"/>
</dbReference>
<protein>
    <recommendedName>
        <fullName evidence="9">Transport permease protein</fullName>
    </recommendedName>
</protein>
<dbReference type="InterPro" id="IPR000412">
    <property type="entry name" value="ABC_2_transport"/>
</dbReference>
<feature type="transmembrane region" description="Helical" evidence="9">
    <location>
        <begin position="82"/>
        <end position="99"/>
    </location>
</feature>